<evidence type="ECO:0000259" key="4">
    <source>
        <dbReference type="PROSITE" id="PS50104"/>
    </source>
</evidence>
<organism evidence="5 6">
    <name type="scientific">Vigna radiata var. radiata</name>
    <name type="common">Mung bean</name>
    <name type="synonym">Phaseolus aureus</name>
    <dbReference type="NCBI Taxonomy" id="3916"/>
    <lineage>
        <taxon>Eukaryota</taxon>
        <taxon>Viridiplantae</taxon>
        <taxon>Streptophyta</taxon>
        <taxon>Embryophyta</taxon>
        <taxon>Tracheophyta</taxon>
        <taxon>Spermatophyta</taxon>
        <taxon>Magnoliopsida</taxon>
        <taxon>eudicotyledons</taxon>
        <taxon>Gunneridae</taxon>
        <taxon>Pentapetalae</taxon>
        <taxon>rosids</taxon>
        <taxon>fabids</taxon>
        <taxon>Fabales</taxon>
        <taxon>Fabaceae</taxon>
        <taxon>Papilionoideae</taxon>
        <taxon>50 kb inversion clade</taxon>
        <taxon>NPAAA clade</taxon>
        <taxon>indigoferoid/millettioid clade</taxon>
        <taxon>Phaseoleae</taxon>
        <taxon>Vigna</taxon>
    </lineage>
</organism>
<evidence type="ECO:0000256" key="1">
    <source>
        <dbReference type="ARBA" id="ARBA00022614"/>
    </source>
</evidence>
<dbReference type="PANTHER" id="PTHR11017:SF560">
    <property type="entry name" value="RESISTANCE PROTEIN (TIR-NBS-LRR CLASS), PUTATIVE-RELATED"/>
    <property type="match status" value="1"/>
</dbReference>
<accession>A0A1S3VC87</accession>
<dbReference type="SUPFAM" id="SSF52540">
    <property type="entry name" value="P-loop containing nucleoside triphosphate hydrolases"/>
    <property type="match status" value="1"/>
</dbReference>
<reference evidence="5" key="1">
    <citation type="journal article" date="2014" name="Nat. Commun.">
        <title>Genome sequence of mungbean and insights into evolution within Vigna species.</title>
        <authorList>
            <person name="Kang Y.J."/>
            <person name="Kim S.K."/>
            <person name="Kim M.Y."/>
            <person name="Lestari P."/>
            <person name="Kim K.H."/>
            <person name="Ha B.K."/>
            <person name="Jun T.H."/>
            <person name="Hwang W.J."/>
            <person name="Lee T."/>
            <person name="Lee J."/>
            <person name="Shim S."/>
            <person name="Yoon M.Y."/>
            <person name="Jang Y.E."/>
            <person name="Han K.S."/>
            <person name="Taeprayoon P."/>
            <person name="Yoon N."/>
            <person name="Somta P."/>
            <person name="Tanya P."/>
            <person name="Kim K.S."/>
            <person name="Gwag J.G."/>
            <person name="Moon J.K."/>
            <person name="Lee Y.H."/>
            <person name="Park B.S."/>
            <person name="Bombarely A."/>
            <person name="Doyle J.J."/>
            <person name="Jackson S.A."/>
            <person name="Schafleitner R."/>
            <person name="Srinives P."/>
            <person name="Varshney R.K."/>
            <person name="Lee S.H."/>
        </authorList>
    </citation>
    <scope>NUCLEOTIDE SEQUENCE [LARGE SCALE GENOMIC DNA]</scope>
    <source>
        <strain evidence="5">cv. VC1973A</strain>
    </source>
</reference>
<dbReference type="AlphaFoldDB" id="A0A1S3VC87"/>
<dbReference type="InterPro" id="IPR032675">
    <property type="entry name" value="LRR_dom_sf"/>
</dbReference>
<dbReference type="GO" id="GO:0007165">
    <property type="term" value="P:signal transduction"/>
    <property type="evidence" value="ECO:0007669"/>
    <property type="project" value="InterPro"/>
</dbReference>
<dbReference type="PANTHER" id="PTHR11017">
    <property type="entry name" value="LEUCINE-RICH REPEAT-CONTAINING PROTEIN"/>
    <property type="match status" value="1"/>
</dbReference>
<dbReference type="Proteomes" id="UP000087766">
    <property type="component" value="Chromosome 9"/>
</dbReference>
<dbReference type="GeneID" id="106773657"/>
<dbReference type="PRINTS" id="PR00364">
    <property type="entry name" value="DISEASERSIST"/>
</dbReference>
<evidence type="ECO:0000313" key="5">
    <source>
        <dbReference type="Proteomes" id="UP000087766"/>
    </source>
</evidence>
<dbReference type="Gene3D" id="1.10.8.430">
    <property type="entry name" value="Helical domain of apoptotic protease-activating factors"/>
    <property type="match status" value="1"/>
</dbReference>
<dbReference type="InterPro" id="IPR042197">
    <property type="entry name" value="Apaf_helical"/>
</dbReference>
<dbReference type="InterPro" id="IPR058192">
    <property type="entry name" value="WHD_ROQ1-like"/>
</dbReference>
<dbReference type="SMART" id="SM00255">
    <property type="entry name" value="TIR"/>
    <property type="match status" value="1"/>
</dbReference>
<dbReference type="SUPFAM" id="SSF46785">
    <property type="entry name" value="Winged helix' DNA-binding domain"/>
    <property type="match status" value="1"/>
</dbReference>
<dbReference type="PROSITE" id="PS50104">
    <property type="entry name" value="TIR"/>
    <property type="match status" value="1"/>
</dbReference>
<dbReference type="KEGG" id="vra:106773657"/>
<dbReference type="Pfam" id="PF23282">
    <property type="entry name" value="WHD_ROQ1"/>
    <property type="match status" value="1"/>
</dbReference>
<dbReference type="SUPFAM" id="SSF52058">
    <property type="entry name" value="L domain-like"/>
    <property type="match status" value="1"/>
</dbReference>
<dbReference type="SUPFAM" id="SSF52200">
    <property type="entry name" value="Toll/Interleukin receptor TIR domain"/>
    <property type="match status" value="1"/>
</dbReference>
<dbReference type="InterPro" id="IPR002182">
    <property type="entry name" value="NB-ARC"/>
</dbReference>
<keyword evidence="5" id="KW-1185">Reference proteome</keyword>
<dbReference type="InterPro" id="IPR035897">
    <property type="entry name" value="Toll_tir_struct_dom_sf"/>
</dbReference>
<evidence type="ECO:0000256" key="3">
    <source>
        <dbReference type="ARBA" id="ARBA00022821"/>
    </source>
</evidence>
<dbReference type="RefSeq" id="XP_014515875.1">
    <property type="nucleotide sequence ID" value="XM_014660389.2"/>
</dbReference>
<evidence type="ECO:0000313" key="6">
    <source>
        <dbReference type="RefSeq" id="XP_014515875.1"/>
    </source>
</evidence>
<dbReference type="InterPro" id="IPR036390">
    <property type="entry name" value="WH_DNA-bd_sf"/>
</dbReference>
<gene>
    <name evidence="6" type="primary">LOC106773657</name>
</gene>
<keyword evidence="3" id="KW-0611">Plant defense</keyword>
<dbReference type="Gene3D" id="3.40.50.300">
    <property type="entry name" value="P-loop containing nucleotide triphosphate hydrolases"/>
    <property type="match status" value="1"/>
</dbReference>
<keyword evidence="1" id="KW-0433">Leucine-rich repeat</keyword>
<dbReference type="InterPro" id="IPR000157">
    <property type="entry name" value="TIR_dom"/>
</dbReference>
<dbReference type="GO" id="GO:0043531">
    <property type="term" value="F:ADP binding"/>
    <property type="evidence" value="ECO:0007669"/>
    <property type="project" value="InterPro"/>
</dbReference>
<evidence type="ECO:0000256" key="2">
    <source>
        <dbReference type="ARBA" id="ARBA00022737"/>
    </source>
</evidence>
<dbReference type="InterPro" id="IPR027417">
    <property type="entry name" value="P-loop_NTPase"/>
</dbReference>
<proteinExistence type="predicted"/>
<dbReference type="OrthoDB" id="1901675at2759"/>
<dbReference type="Gene3D" id="3.80.10.10">
    <property type="entry name" value="Ribonuclease Inhibitor"/>
    <property type="match status" value="1"/>
</dbReference>
<keyword evidence="2" id="KW-0677">Repeat</keyword>
<protein>
    <submittedName>
        <fullName evidence="6">TMV resistance protein N</fullName>
    </submittedName>
</protein>
<feature type="domain" description="TIR" evidence="4">
    <location>
        <begin position="15"/>
        <end position="180"/>
    </location>
</feature>
<dbReference type="GO" id="GO:0006952">
    <property type="term" value="P:defense response"/>
    <property type="evidence" value="ECO:0007669"/>
    <property type="project" value="UniProtKB-KW"/>
</dbReference>
<dbReference type="Pfam" id="PF00931">
    <property type="entry name" value="NB-ARC"/>
    <property type="match status" value="1"/>
</dbReference>
<name>A0A1S3VC87_VIGRR</name>
<reference evidence="6" key="2">
    <citation type="submission" date="2025-08" db="UniProtKB">
        <authorList>
            <consortium name="RefSeq"/>
        </authorList>
    </citation>
    <scope>IDENTIFICATION</scope>
    <source>
        <tissue evidence="6">Leaf</tissue>
    </source>
</reference>
<dbReference type="Pfam" id="PF01582">
    <property type="entry name" value="TIR"/>
    <property type="match status" value="1"/>
</dbReference>
<sequence>MASASSSSSFSKFRIEGDVFIHCLGYDIRRNFVSHLSSALLQAGVKPCLLAVEMQQEQFVASIEGFQIGIVVLNKSYFESFQCVDELVRIIECHETHGLTVMPVFYEMDRSDFGNMLKATAREVMKVEHIIWSGEYQKTWFQRWNVALTKAGTLPTWEESEHRSDAELVEKIVKSVLAKLDCPLAITKFPIGLEPHVKNVIGFFENQPTKVCMIGIWGMGGSGKTTVAKAIYNQIPYAFDDKSFIQGIREVCETDDRGLVHLQEKLPSDALETNVKIESGEMKKISFEDRLSGKKLFIVLDDVNEIDQLKDLLGNDKRFGQGSVIIITTRNLELLYQLNVDYVYEMDTMDENDSVELFNWHAFGEAKPREDFIKLARSAVSYCGGLPLALEVLGSYLSKRSVNEWRSVLSKLELIPNTQVQNILRTSFDGLCLMEKDIFLDVCCFFIGKDRDYVTEILKGCGLHADIGIKVLIERGLIKIEKNNELGMHPLLRDMGREIVRQTSTIQPGKRRRLWLHKDVLDVLTKNTGTEAIEGLSLNCQFTSSDFDFVKACAFEKMKRLRFLQLDHVQVNGDYGYLSKQLRWIYWQGFPLEYIPINFYLKKAIVIDFQRSNLTLMWREPQVLRWLKILNLSYSMFLIETPDFSKLRSLEKLIVKHCPRLRNVHQSIGDLRKLVLINLKGCTKLRNLPTETYKLKSLKTLILSGCLKIHIYEKDILCMGSLTTLISENTAVKQVPFSIVSSKSIGHILLGGNNGLSFTVFQSIISSWISPKINFLSGIRPFRGISSSLVSMSMEDNDLGDLAPILSSDLNILNVLVQCDVEFQRYQQVMAILDEIRGLNLTEFEIRPSTPETSKHPLRPYLIEFGSYQEEVFDILSKSIFEGSENSASCDVFLPGNKIPYWLEHMGEGHSVTFTIPEGRRIKGMTLCAVNLYNPRHIATTEYLISILMVNYTKCTIQIYRRRTVQSFSDVDWQGIITNLGPGDKVEIFVIFGDKFLVKKTAVYLMCDGLIDKEMNPSLDPKNID</sequence>
<dbReference type="InterPro" id="IPR044974">
    <property type="entry name" value="Disease_R_plants"/>
</dbReference>
<dbReference type="Gene3D" id="3.40.50.10140">
    <property type="entry name" value="Toll/interleukin-1 receptor homology (TIR) domain"/>
    <property type="match status" value="1"/>
</dbReference>